<reference evidence="9 10" key="1">
    <citation type="journal article" date="2018" name="Nat. Ecol. Evol.">
        <title>Pezizomycetes genomes reveal the molecular basis of ectomycorrhizal truffle lifestyle.</title>
        <authorList>
            <person name="Murat C."/>
            <person name="Payen T."/>
            <person name="Noel B."/>
            <person name="Kuo A."/>
            <person name="Morin E."/>
            <person name="Chen J."/>
            <person name="Kohler A."/>
            <person name="Krizsan K."/>
            <person name="Balestrini R."/>
            <person name="Da Silva C."/>
            <person name="Montanini B."/>
            <person name="Hainaut M."/>
            <person name="Levati E."/>
            <person name="Barry K.W."/>
            <person name="Belfiori B."/>
            <person name="Cichocki N."/>
            <person name="Clum A."/>
            <person name="Dockter R.B."/>
            <person name="Fauchery L."/>
            <person name="Guy J."/>
            <person name="Iotti M."/>
            <person name="Le Tacon F."/>
            <person name="Lindquist E.A."/>
            <person name="Lipzen A."/>
            <person name="Malagnac F."/>
            <person name="Mello A."/>
            <person name="Molinier V."/>
            <person name="Miyauchi S."/>
            <person name="Poulain J."/>
            <person name="Riccioni C."/>
            <person name="Rubini A."/>
            <person name="Sitrit Y."/>
            <person name="Splivallo R."/>
            <person name="Traeger S."/>
            <person name="Wang M."/>
            <person name="Zifcakova L."/>
            <person name="Wipf D."/>
            <person name="Zambonelli A."/>
            <person name="Paolocci F."/>
            <person name="Nowrousian M."/>
            <person name="Ottonello S."/>
            <person name="Baldrian P."/>
            <person name="Spatafora J.W."/>
            <person name="Henrissat B."/>
            <person name="Nagy L.G."/>
            <person name="Aury J.M."/>
            <person name="Wincker P."/>
            <person name="Grigoriev I.V."/>
            <person name="Bonfante P."/>
            <person name="Martin F.M."/>
        </authorList>
    </citation>
    <scope>NUCLEOTIDE SEQUENCE [LARGE SCALE GENOMIC DNA]</scope>
    <source>
        <strain evidence="9 10">CCBAS932</strain>
    </source>
</reference>
<organism evidence="9 10">
    <name type="scientific">Morchella conica CCBAS932</name>
    <dbReference type="NCBI Taxonomy" id="1392247"/>
    <lineage>
        <taxon>Eukaryota</taxon>
        <taxon>Fungi</taxon>
        <taxon>Dikarya</taxon>
        <taxon>Ascomycota</taxon>
        <taxon>Pezizomycotina</taxon>
        <taxon>Pezizomycetes</taxon>
        <taxon>Pezizales</taxon>
        <taxon>Morchellaceae</taxon>
        <taxon>Morchella</taxon>
    </lineage>
</organism>
<feature type="transmembrane region" description="Helical" evidence="8">
    <location>
        <begin position="258"/>
        <end position="280"/>
    </location>
</feature>
<dbReference type="OrthoDB" id="205546at2759"/>
<feature type="compositionally biased region" description="Low complexity" evidence="7">
    <location>
        <begin position="22"/>
        <end position="38"/>
    </location>
</feature>
<dbReference type="InParanoid" id="A0A3N4L1A2"/>
<accession>A0A3N4L1A2</accession>
<sequence length="339" mass="36708">MSSQSEVPILRPVPRRPFDLDTPSATPPGASTPETTSELQSPIDSSNGDVKRTKSSIALTSSTLFGIYDYTEPGAQTPTTVSRAPSVLNISDFDFTKKPTLPATLAPQTQMHKRARAQSLVTREKTIQKNSRTALVWHALRIASLFVLGTAYGVIVTHLHHSKSLSATSMLSVHYGLQYLITWGLAGIALGSILPWLDGTSAGVKIDWEPVVRSIGAFVGIAYAIRKLPWQSTLQVSLTLALINPFLWYLVDRTRAGFWFSAVVGVVGSVVMLQTSPGLIQAPEIVYGAGVESRGEGLLAGWVPVERLGVWVWVCSVLFCSCVCFGNVGRRLAGMEKRV</sequence>
<dbReference type="Proteomes" id="UP000277580">
    <property type="component" value="Unassembled WGS sequence"/>
</dbReference>
<dbReference type="InterPro" id="IPR025929">
    <property type="entry name" value="INSIG_fam"/>
</dbReference>
<keyword evidence="10" id="KW-1185">Reference proteome</keyword>
<dbReference type="FunCoup" id="A0A3N4L1A2">
    <property type="interactions" value="40"/>
</dbReference>
<evidence type="ECO:0000313" key="9">
    <source>
        <dbReference type="EMBL" id="RPB15488.1"/>
    </source>
</evidence>
<feature type="transmembrane region" description="Helical" evidence="8">
    <location>
        <begin position="175"/>
        <end position="198"/>
    </location>
</feature>
<comment type="similarity">
    <text evidence="2">Belongs to the INSIG family.</text>
</comment>
<evidence type="ECO:0000256" key="2">
    <source>
        <dbReference type="ARBA" id="ARBA00007475"/>
    </source>
</evidence>
<keyword evidence="4" id="KW-0256">Endoplasmic reticulum</keyword>
<feature type="transmembrane region" description="Helical" evidence="8">
    <location>
        <begin position="210"/>
        <end position="226"/>
    </location>
</feature>
<dbReference type="GO" id="GO:0005789">
    <property type="term" value="C:endoplasmic reticulum membrane"/>
    <property type="evidence" value="ECO:0007669"/>
    <property type="project" value="UniProtKB-SubCell"/>
</dbReference>
<dbReference type="PANTHER" id="PTHR15301">
    <property type="entry name" value="INSULIN-INDUCED GENE 1"/>
    <property type="match status" value="1"/>
</dbReference>
<feature type="transmembrane region" description="Helical" evidence="8">
    <location>
        <begin position="308"/>
        <end position="328"/>
    </location>
</feature>
<feature type="transmembrane region" description="Helical" evidence="8">
    <location>
        <begin position="232"/>
        <end position="251"/>
    </location>
</feature>
<feature type="compositionally biased region" description="Polar residues" evidence="7">
    <location>
        <begin position="39"/>
        <end position="48"/>
    </location>
</feature>
<dbReference type="EMBL" id="ML119113">
    <property type="protein sequence ID" value="RPB15488.1"/>
    <property type="molecule type" value="Genomic_DNA"/>
</dbReference>
<evidence type="ECO:0008006" key="11">
    <source>
        <dbReference type="Google" id="ProtNLM"/>
    </source>
</evidence>
<keyword evidence="6 8" id="KW-0472">Membrane</keyword>
<keyword evidence="5 8" id="KW-1133">Transmembrane helix</keyword>
<name>A0A3N4L1A2_9PEZI</name>
<keyword evidence="3 8" id="KW-0812">Transmembrane</keyword>
<evidence type="ECO:0000256" key="5">
    <source>
        <dbReference type="ARBA" id="ARBA00022989"/>
    </source>
</evidence>
<evidence type="ECO:0000256" key="7">
    <source>
        <dbReference type="SAM" id="MobiDB-lite"/>
    </source>
</evidence>
<protein>
    <recommendedName>
        <fullName evidence="11">INSIG-domain-containing protein</fullName>
    </recommendedName>
</protein>
<dbReference type="STRING" id="1392247.A0A3N4L1A2"/>
<gene>
    <name evidence="9" type="ORF">P167DRAFT_482876</name>
</gene>
<evidence type="ECO:0000256" key="1">
    <source>
        <dbReference type="ARBA" id="ARBA00004477"/>
    </source>
</evidence>
<evidence type="ECO:0000256" key="8">
    <source>
        <dbReference type="SAM" id="Phobius"/>
    </source>
</evidence>
<feature type="transmembrane region" description="Helical" evidence="8">
    <location>
        <begin position="135"/>
        <end position="155"/>
    </location>
</feature>
<evidence type="ECO:0000256" key="6">
    <source>
        <dbReference type="ARBA" id="ARBA00023136"/>
    </source>
</evidence>
<evidence type="ECO:0000256" key="4">
    <source>
        <dbReference type="ARBA" id="ARBA00022824"/>
    </source>
</evidence>
<dbReference type="PANTHER" id="PTHR15301:SF3">
    <property type="entry name" value="PROTEIN NSG1-RELATED"/>
    <property type="match status" value="1"/>
</dbReference>
<dbReference type="AlphaFoldDB" id="A0A3N4L1A2"/>
<dbReference type="GO" id="GO:0016126">
    <property type="term" value="P:sterol biosynthetic process"/>
    <property type="evidence" value="ECO:0007669"/>
    <property type="project" value="TreeGrafter"/>
</dbReference>
<dbReference type="Pfam" id="PF07281">
    <property type="entry name" value="INSIG"/>
    <property type="match status" value="1"/>
</dbReference>
<evidence type="ECO:0000256" key="3">
    <source>
        <dbReference type="ARBA" id="ARBA00022692"/>
    </source>
</evidence>
<proteinExistence type="inferred from homology"/>
<evidence type="ECO:0000313" key="10">
    <source>
        <dbReference type="Proteomes" id="UP000277580"/>
    </source>
</evidence>
<comment type="subcellular location">
    <subcellularLocation>
        <location evidence="1">Endoplasmic reticulum membrane</location>
        <topology evidence="1">Multi-pass membrane protein</topology>
    </subcellularLocation>
</comment>
<feature type="region of interest" description="Disordered" evidence="7">
    <location>
        <begin position="1"/>
        <end position="52"/>
    </location>
</feature>